<name>A0ABN9UEY4_9DINO</name>
<sequence>MGTSLRQDVVQGPPRRPRDDHARSSVAVAAEATLPSDSRPPQSSPNSIIVHPPFADMTSGDSHRLEEASEESASEAPVPPSKAKACRAFLAVTALASTGAVSAIGFLAKPTSLAQADVPNAIVKDGKSGEAYALYHINHDGDVKSSSGVNYGVAQVVNRATTWDEADKLTAGGAWMLTKYESGKEYVCKTSPGPGWVQNGETYEDYWKPVFASLADKQGFDAYDKRICERGYALYHVDHDGDVKSSSGVNYGVAQVVNRATTWDEADKLTAGGAWMLTMREGGKEYVCKTSPGPGWVQNGETYEDYWKPVFEGLAEKQGFAKQGTGLCEGSS</sequence>
<organism evidence="2 3">
    <name type="scientific">Prorocentrum cordatum</name>
    <dbReference type="NCBI Taxonomy" id="2364126"/>
    <lineage>
        <taxon>Eukaryota</taxon>
        <taxon>Sar</taxon>
        <taxon>Alveolata</taxon>
        <taxon>Dinophyceae</taxon>
        <taxon>Prorocentrales</taxon>
        <taxon>Prorocentraceae</taxon>
        <taxon>Prorocentrum</taxon>
    </lineage>
</organism>
<protein>
    <recommendedName>
        <fullName evidence="4">Phospholipase B-like</fullName>
    </recommendedName>
</protein>
<comment type="caution">
    <text evidence="2">The sequence shown here is derived from an EMBL/GenBank/DDBJ whole genome shotgun (WGS) entry which is preliminary data.</text>
</comment>
<dbReference type="EMBL" id="CAUYUJ010015787">
    <property type="protein sequence ID" value="CAK0858107.1"/>
    <property type="molecule type" value="Genomic_DNA"/>
</dbReference>
<reference evidence="2" key="1">
    <citation type="submission" date="2023-10" db="EMBL/GenBank/DDBJ databases">
        <authorList>
            <person name="Chen Y."/>
            <person name="Shah S."/>
            <person name="Dougan E. K."/>
            <person name="Thang M."/>
            <person name="Chan C."/>
        </authorList>
    </citation>
    <scope>NUCLEOTIDE SEQUENCE [LARGE SCALE GENOMIC DNA]</scope>
</reference>
<feature type="region of interest" description="Disordered" evidence="1">
    <location>
        <begin position="1"/>
        <end position="80"/>
    </location>
</feature>
<feature type="compositionally biased region" description="Polar residues" evidence="1">
    <location>
        <begin position="35"/>
        <end position="47"/>
    </location>
</feature>
<accession>A0ABN9UEY4</accession>
<gene>
    <name evidence="2" type="ORF">PCOR1329_LOCUS47997</name>
</gene>
<dbReference type="Proteomes" id="UP001189429">
    <property type="component" value="Unassembled WGS sequence"/>
</dbReference>
<evidence type="ECO:0008006" key="4">
    <source>
        <dbReference type="Google" id="ProtNLM"/>
    </source>
</evidence>
<evidence type="ECO:0000313" key="3">
    <source>
        <dbReference type="Proteomes" id="UP001189429"/>
    </source>
</evidence>
<evidence type="ECO:0000313" key="2">
    <source>
        <dbReference type="EMBL" id="CAK0858107.1"/>
    </source>
</evidence>
<proteinExistence type="predicted"/>
<keyword evidence="3" id="KW-1185">Reference proteome</keyword>
<evidence type="ECO:0000256" key="1">
    <source>
        <dbReference type="SAM" id="MobiDB-lite"/>
    </source>
</evidence>